<comment type="subcellular location">
    <subcellularLocation>
        <location evidence="2">Cytoplasm</location>
    </subcellularLocation>
</comment>
<evidence type="ECO:0000313" key="18">
    <source>
        <dbReference type="EMBL" id="TKA11836.1"/>
    </source>
</evidence>
<dbReference type="PANTHER" id="PTHR45726:SF3">
    <property type="entry name" value="LEUKOTRIENE A-4 HYDROLASE"/>
    <property type="match status" value="1"/>
</dbReference>
<dbReference type="Pfam" id="PF01433">
    <property type="entry name" value="Peptidase_M1"/>
    <property type="match status" value="1"/>
</dbReference>
<feature type="domain" description="Peptidase M1 membrane alanine aminopeptidase" evidence="16">
    <location>
        <begin position="253"/>
        <end position="444"/>
    </location>
</feature>
<protein>
    <recommendedName>
        <fullName evidence="5">Aminopeptidase N</fullName>
        <ecNumber evidence="4">3.4.11.2</ecNumber>
    </recommendedName>
    <alternativeName>
        <fullName evidence="12">Alanine aminopeptidase</fullName>
    </alternativeName>
    <alternativeName>
        <fullName evidence="13">Lysyl aminopeptidase</fullName>
    </alternativeName>
</protein>
<dbReference type="EMBL" id="SUMC01000006">
    <property type="protein sequence ID" value="TKA11836.1"/>
    <property type="molecule type" value="Genomic_DNA"/>
</dbReference>
<dbReference type="GO" id="GO:0005737">
    <property type="term" value="C:cytoplasm"/>
    <property type="evidence" value="ECO:0007669"/>
    <property type="project" value="UniProtKB-SubCell"/>
</dbReference>
<comment type="cofactor">
    <cofactor evidence="15">
        <name>Zn(2+)</name>
        <dbReference type="ChEBI" id="CHEBI:29105"/>
    </cofactor>
    <text evidence="15">Binds 1 zinc ion per subunit.</text>
</comment>
<dbReference type="Gene3D" id="1.10.390.10">
    <property type="entry name" value="Neutral Protease Domain 2"/>
    <property type="match status" value="1"/>
</dbReference>
<keyword evidence="11" id="KW-0482">Metalloprotease</keyword>
<dbReference type="GO" id="GO:0016285">
    <property type="term" value="F:alanyl aminopeptidase activity"/>
    <property type="evidence" value="ECO:0007669"/>
    <property type="project" value="UniProtKB-EC"/>
</dbReference>
<evidence type="ECO:0000256" key="13">
    <source>
        <dbReference type="ARBA" id="ARBA00031533"/>
    </source>
</evidence>
<evidence type="ECO:0000313" key="19">
    <source>
        <dbReference type="Proteomes" id="UP000305778"/>
    </source>
</evidence>
<reference evidence="18 19" key="1">
    <citation type="submission" date="2019-04" db="EMBL/GenBank/DDBJ databases">
        <title>Streptomyces oryziradicis sp. nov., a novel actinomycete isolated from rhizosphere soil of rice (Oryza sativa L.).</title>
        <authorList>
            <person name="Li C."/>
        </authorList>
    </citation>
    <scope>NUCLEOTIDE SEQUENCE [LARGE SCALE GENOMIC DNA]</scope>
    <source>
        <strain evidence="18 19">NEAU-C40</strain>
    </source>
</reference>
<dbReference type="RefSeq" id="WP_136722832.1">
    <property type="nucleotide sequence ID" value="NZ_SUMC01000006.1"/>
</dbReference>
<dbReference type="OrthoDB" id="100605at2"/>
<sequence>MSSAKRGRAAASTAGVAAPGAVTSADSYLPAHGNGGYRTVQYDLELDYRPHSGRLTGRAKLFAVAEQPLSGFSLDLGPFKINRVLVDGVRAARYTHRDGKLHIRPARPPAAGAEFTVEVHYVGPPHPVRTRDWGDLGWEELTDGSFVAGQPIGAPSWFPCNDHPSDKAAYRISVTAPSAYTVVANGTLESRTFGAGATTWVYEQRAPMPSYLATVQIGSYELTEAGSSGPVPQPAAVPQRLLARFRHDFARQPQMLTVFQDFFGPYPFDEYGVVVVDEDLEVPVEAHGLSVFGANHVDGRRGSERLVAHELAHQWFGNSLTVADWRHIWLNEGFAKYAEWLWSEASGGLSAASLAAKSRSRLALLRQDLRVADPGVRRIFDDRVYERGALTLHALRTVIGHAAFIAVLREWTATHQHRTVTTEDFTALAQRHSPRPLDGLFTAWLYETKLPRLP</sequence>
<organism evidence="18 19">
    <name type="scientific">Actinacidiphila oryziradicis</name>
    <dbReference type="NCBI Taxonomy" id="2571141"/>
    <lineage>
        <taxon>Bacteria</taxon>
        <taxon>Bacillati</taxon>
        <taxon>Actinomycetota</taxon>
        <taxon>Actinomycetes</taxon>
        <taxon>Kitasatosporales</taxon>
        <taxon>Streptomycetaceae</taxon>
        <taxon>Actinacidiphila</taxon>
    </lineage>
</organism>
<feature type="binding site" evidence="15">
    <location>
        <position position="309"/>
    </location>
    <ligand>
        <name>Zn(2+)</name>
        <dbReference type="ChEBI" id="CHEBI:29105"/>
        <note>catalytic</note>
    </ligand>
</feature>
<keyword evidence="8 15" id="KW-0479">Metal-binding</keyword>
<dbReference type="EC" id="3.4.11.2" evidence="4"/>
<feature type="binding site" evidence="15">
    <location>
        <position position="313"/>
    </location>
    <ligand>
        <name>Zn(2+)</name>
        <dbReference type="ChEBI" id="CHEBI:29105"/>
        <note>catalytic</note>
    </ligand>
</feature>
<dbReference type="CDD" id="cd09603">
    <property type="entry name" value="M1_APN_like"/>
    <property type="match status" value="1"/>
</dbReference>
<dbReference type="GO" id="GO:0008237">
    <property type="term" value="F:metallopeptidase activity"/>
    <property type="evidence" value="ECO:0007669"/>
    <property type="project" value="UniProtKB-KW"/>
</dbReference>
<dbReference type="SUPFAM" id="SSF55486">
    <property type="entry name" value="Metalloproteases ('zincins'), catalytic domain"/>
    <property type="match status" value="1"/>
</dbReference>
<dbReference type="InterPro" id="IPR045357">
    <property type="entry name" value="Aminopeptidase_N-like_N"/>
</dbReference>
<comment type="similarity">
    <text evidence="3">Belongs to the peptidase M1 family.</text>
</comment>
<dbReference type="InterPro" id="IPR042097">
    <property type="entry name" value="Aminopeptidase_N-like_N_sf"/>
</dbReference>
<dbReference type="AlphaFoldDB" id="A0A4U0SPM7"/>
<evidence type="ECO:0000256" key="7">
    <source>
        <dbReference type="ARBA" id="ARBA00022670"/>
    </source>
</evidence>
<accession>A0A4U0SPM7</accession>
<evidence type="ECO:0000256" key="10">
    <source>
        <dbReference type="ARBA" id="ARBA00022833"/>
    </source>
</evidence>
<feature type="active site" description="Proton acceptor" evidence="14">
    <location>
        <position position="310"/>
    </location>
</feature>
<dbReference type="InterPro" id="IPR001930">
    <property type="entry name" value="Peptidase_M1"/>
</dbReference>
<evidence type="ECO:0000256" key="4">
    <source>
        <dbReference type="ARBA" id="ARBA00012564"/>
    </source>
</evidence>
<dbReference type="InterPro" id="IPR014782">
    <property type="entry name" value="Peptidase_M1_dom"/>
</dbReference>
<evidence type="ECO:0000256" key="9">
    <source>
        <dbReference type="ARBA" id="ARBA00022801"/>
    </source>
</evidence>
<feature type="active site" description="Proton donor" evidence="14">
    <location>
        <position position="385"/>
    </location>
</feature>
<feature type="binding site" evidence="15">
    <location>
        <position position="332"/>
    </location>
    <ligand>
        <name>Zn(2+)</name>
        <dbReference type="ChEBI" id="CHEBI:29105"/>
        <note>catalytic</note>
    </ligand>
</feature>
<keyword evidence="7" id="KW-0645">Protease</keyword>
<evidence type="ECO:0000256" key="3">
    <source>
        <dbReference type="ARBA" id="ARBA00010136"/>
    </source>
</evidence>
<gene>
    <name evidence="18" type="ORF">FCI23_08315</name>
</gene>
<dbReference type="PANTHER" id="PTHR45726">
    <property type="entry name" value="LEUKOTRIENE A-4 HYDROLASE"/>
    <property type="match status" value="1"/>
</dbReference>
<dbReference type="Gene3D" id="2.60.40.1730">
    <property type="entry name" value="tricorn interacting facor f3 domain"/>
    <property type="match status" value="1"/>
</dbReference>
<comment type="catalytic activity">
    <reaction evidence="1">
        <text>Release of an N-terminal amino acid, Xaa-|-Yaa- from a peptide, amide or arylamide. Xaa is preferably Ala, but may be most amino acids including Pro (slow action). When a terminal hydrophobic residue is followed by a prolyl residue, the two may be released as an intact Xaa-Pro dipeptide.</text>
        <dbReference type="EC" id="3.4.11.2"/>
    </reaction>
</comment>
<evidence type="ECO:0000256" key="15">
    <source>
        <dbReference type="PIRSR" id="PIRSR634015-3"/>
    </source>
</evidence>
<keyword evidence="19" id="KW-1185">Reference proteome</keyword>
<dbReference type="Pfam" id="PF17900">
    <property type="entry name" value="Peptidase_M1_N"/>
    <property type="match status" value="1"/>
</dbReference>
<evidence type="ECO:0000259" key="16">
    <source>
        <dbReference type="Pfam" id="PF01433"/>
    </source>
</evidence>
<evidence type="ECO:0000259" key="17">
    <source>
        <dbReference type="Pfam" id="PF17900"/>
    </source>
</evidence>
<evidence type="ECO:0000256" key="14">
    <source>
        <dbReference type="PIRSR" id="PIRSR634015-1"/>
    </source>
</evidence>
<keyword evidence="6" id="KW-0963">Cytoplasm</keyword>
<evidence type="ECO:0000256" key="2">
    <source>
        <dbReference type="ARBA" id="ARBA00004496"/>
    </source>
</evidence>
<evidence type="ECO:0000256" key="12">
    <source>
        <dbReference type="ARBA" id="ARBA00029811"/>
    </source>
</evidence>
<dbReference type="InterPro" id="IPR027268">
    <property type="entry name" value="Peptidase_M4/M1_CTD_sf"/>
</dbReference>
<dbReference type="InterPro" id="IPR034015">
    <property type="entry name" value="M1_LTA4H"/>
</dbReference>
<dbReference type="PRINTS" id="PR00756">
    <property type="entry name" value="ALADIPTASE"/>
</dbReference>
<evidence type="ECO:0000256" key="8">
    <source>
        <dbReference type="ARBA" id="ARBA00022723"/>
    </source>
</evidence>
<feature type="domain" description="Aminopeptidase N-like N-terminal" evidence="17">
    <location>
        <begin position="40"/>
        <end position="212"/>
    </location>
</feature>
<proteinExistence type="inferred from homology"/>
<evidence type="ECO:0000256" key="6">
    <source>
        <dbReference type="ARBA" id="ARBA00022490"/>
    </source>
</evidence>
<dbReference type="Proteomes" id="UP000305778">
    <property type="component" value="Unassembled WGS sequence"/>
</dbReference>
<comment type="caution">
    <text evidence="18">The sequence shown here is derived from an EMBL/GenBank/DDBJ whole genome shotgun (WGS) entry which is preliminary data.</text>
</comment>
<evidence type="ECO:0000256" key="1">
    <source>
        <dbReference type="ARBA" id="ARBA00000098"/>
    </source>
</evidence>
<dbReference type="GO" id="GO:0008270">
    <property type="term" value="F:zinc ion binding"/>
    <property type="evidence" value="ECO:0007669"/>
    <property type="project" value="InterPro"/>
</dbReference>
<dbReference type="GO" id="GO:0006508">
    <property type="term" value="P:proteolysis"/>
    <property type="evidence" value="ECO:0007669"/>
    <property type="project" value="UniProtKB-KW"/>
</dbReference>
<dbReference type="SUPFAM" id="SSF63737">
    <property type="entry name" value="Leukotriene A4 hydrolase N-terminal domain"/>
    <property type="match status" value="1"/>
</dbReference>
<keyword evidence="10 15" id="KW-0862">Zinc</keyword>
<keyword evidence="9" id="KW-0378">Hydrolase</keyword>
<evidence type="ECO:0000256" key="5">
    <source>
        <dbReference type="ARBA" id="ARBA00015611"/>
    </source>
</evidence>
<name>A0A4U0SPM7_9ACTN</name>
<evidence type="ECO:0000256" key="11">
    <source>
        <dbReference type="ARBA" id="ARBA00023049"/>
    </source>
</evidence>